<sequence length="304" mass="33841">MFEKSTTTTTAPQHPDQEGSWMPQAILRFYSTFPLVVLPAETSPIVEKITEPTLWVKPTYDEDAYGWASSDPSCLRVQLLFLLRKAKVQFKAWDNVEAAPEGTLPALQLPSGELLAASEIRAWLEREHPLPEDTRALNGVPTQEAHTTALAHSHLILSKIFPAYSTLQPLPTNLQLPFPLPTTPIPLSSTIYHSLPLWLRDSAGAESRQNEELEIKEKEGVEGVLVLGGLVREHVRDGNGWFLGASEPSPLDALIASHIYPLMTLPETFRLRQTVDTELELKAYVQRVMEVAGRCVRGHVRGSE</sequence>
<dbReference type="AlphaFoldDB" id="A0A8K0JMA0"/>
<reference evidence="1" key="1">
    <citation type="submission" date="2020-04" db="EMBL/GenBank/DDBJ databases">
        <title>Analysis of mating type loci in Filobasidium floriforme.</title>
        <authorList>
            <person name="Nowrousian M."/>
        </authorList>
    </citation>
    <scope>NUCLEOTIDE SEQUENCE</scope>
    <source>
        <strain evidence="1">CBS 6242</strain>
    </source>
</reference>
<evidence type="ECO:0008006" key="3">
    <source>
        <dbReference type="Google" id="ProtNLM"/>
    </source>
</evidence>
<name>A0A8K0JMA0_9TREE</name>
<accession>A0A8K0JMA0</accession>
<dbReference type="OrthoDB" id="198787at2759"/>
<keyword evidence="2" id="KW-1185">Reference proteome</keyword>
<protein>
    <recommendedName>
        <fullName evidence="3">Metaxin glutathione S-transferase domain-containing protein</fullName>
    </recommendedName>
</protein>
<comment type="caution">
    <text evidence="1">The sequence shown here is derived from an EMBL/GenBank/DDBJ whole genome shotgun (WGS) entry which is preliminary data.</text>
</comment>
<dbReference type="EMBL" id="JABELV010000070">
    <property type="protein sequence ID" value="KAG7532242.1"/>
    <property type="molecule type" value="Genomic_DNA"/>
</dbReference>
<organism evidence="1 2">
    <name type="scientific">Filobasidium floriforme</name>
    <dbReference type="NCBI Taxonomy" id="5210"/>
    <lineage>
        <taxon>Eukaryota</taxon>
        <taxon>Fungi</taxon>
        <taxon>Dikarya</taxon>
        <taxon>Basidiomycota</taxon>
        <taxon>Agaricomycotina</taxon>
        <taxon>Tremellomycetes</taxon>
        <taxon>Filobasidiales</taxon>
        <taxon>Filobasidiaceae</taxon>
        <taxon>Filobasidium</taxon>
    </lineage>
</organism>
<evidence type="ECO:0000313" key="1">
    <source>
        <dbReference type="EMBL" id="KAG7532242.1"/>
    </source>
</evidence>
<evidence type="ECO:0000313" key="2">
    <source>
        <dbReference type="Proteomes" id="UP000812966"/>
    </source>
</evidence>
<dbReference type="Proteomes" id="UP000812966">
    <property type="component" value="Unassembled WGS sequence"/>
</dbReference>
<proteinExistence type="predicted"/>
<gene>
    <name evidence="1" type="ORF">FFLO_03710</name>
</gene>